<keyword evidence="3" id="KW-0732">Signal</keyword>
<name>A0ABW2L570_9BACT</name>
<evidence type="ECO:0000256" key="2">
    <source>
        <dbReference type="SAM" id="MobiDB-lite"/>
    </source>
</evidence>
<keyword evidence="1" id="KW-0175">Coiled coil</keyword>
<accession>A0ABW2L570</accession>
<feature type="compositionally biased region" description="Polar residues" evidence="2">
    <location>
        <begin position="29"/>
        <end position="50"/>
    </location>
</feature>
<feature type="region of interest" description="Disordered" evidence="2">
    <location>
        <begin position="237"/>
        <end position="265"/>
    </location>
</feature>
<organism evidence="4 5">
    <name type="scientific">Haloferula chungangensis</name>
    <dbReference type="NCBI Taxonomy" id="1048331"/>
    <lineage>
        <taxon>Bacteria</taxon>
        <taxon>Pseudomonadati</taxon>
        <taxon>Verrucomicrobiota</taxon>
        <taxon>Verrucomicrobiia</taxon>
        <taxon>Verrucomicrobiales</taxon>
        <taxon>Verrucomicrobiaceae</taxon>
        <taxon>Haloferula</taxon>
    </lineage>
</organism>
<gene>
    <name evidence="4" type="ORF">ACFQY0_05565</name>
</gene>
<feature type="coiled-coil region" evidence="1">
    <location>
        <begin position="145"/>
        <end position="195"/>
    </location>
</feature>
<keyword evidence="5" id="KW-1185">Reference proteome</keyword>
<feature type="chain" id="PRO_5047501476" evidence="3">
    <location>
        <begin position="23"/>
        <end position="304"/>
    </location>
</feature>
<evidence type="ECO:0000256" key="1">
    <source>
        <dbReference type="SAM" id="Coils"/>
    </source>
</evidence>
<sequence>MNRNTTLIATASVLIAGVAAFAFLRPGSTDESSSVSQDPTPRPSASTGDSVSADLKPTRKLVRESKEDEAAALIEQYGDSRTALSRQVVDNVTSLLDDVLEMGDMMTSGQGGQFGGGDQALRGVLRGTGVELDETQKEAASELFREYQKRELEKTRNAVESLKEQPVTLMSLMLASDARSRDEISEEEYKALQEQSSGELEGILNPLDRNNFRGGQPMEDPAFRSGFEALLNEDQSSKFDTAMSEREASEDNSRQQTSITEMPVMDLESLDKSISSAKQMTTGFKSIMQGMGNLQELEQQRQGE</sequence>
<reference evidence="5" key="1">
    <citation type="journal article" date="2019" name="Int. J. Syst. Evol. Microbiol.">
        <title>The Global Catalogue of Microorganisms (GCM) 10K type strain sequencing project: providing services to taxonomists for standard genome sequencing and annotation.</title>
        <authorList>
            <consortium name="The Broad Institute Genomics Platform"/>
            <consortium name="The Broad Institute Genome Sequencing Center for Infectious Disease"/>
            <person name="Wu L."/>
            <person name="Ma J."/>
        </authorList>
    </citation>
    <scope>NUCLEOTIDE SEQUENCE [LARGE SCALE GENOMIC DNA]</scope>
    <source>
        <strain evidence="5">CGMCC 4.1467</strain>
    </source>
</reference>
<feature type="signal peptide" evidence="3">
    <location>
        <begin position="1"/>
        <end position="22"/>
    </location>
</feature>
<proteinExistence type="predicted"/>
<evidence type="ECO:0000256" key="3">
    <source>
        <dbReference type="SAM" id="SignalP"/>
    </source>
</evidence>
<evidence type="ECO:0000313" key="4">
    <source>
        <dbReference type="EMBL" id="MFC7336635.1"/>
    </source>
</evidence>
<comment type="caution">
    <text evidence="4">The sequence shown here is derived from an EMBL/GenBank/DDBJ whole genome shotgun (WGS) entry which is preliminary data.</text>
</comment>
<feature type="compositionally biased region" description="Basic and acidic residues" evidence="2">
    <location>
        <begin position="243"/>
        <end position="253"/>
    </location>
</feature>
<dbReference type="Proteomes" id="UP001596472">
    <property type="component" value="Unassembled WGS sequence"/>
</dbReference>
<evidence type="ECO:0000313" key="5">
    <source>
        <dbReference type="Proteomes" id="UP001596472"/>
    </source>
</evidence>
<dbReference type="EMBL" id="JBHTBS010000002">
    <property type="protein sequence ID" value="MFC7336635.1"/>
    <property type="molecule type" value="Genomic_DNA"/>
</dbReference>
<feature type="region of interest" description="Disordered" evidence="2">
    <location>
        <begin position="27"/>
        <end position="60"/>
    </location>
</feature>
<dbReference type="RefSeq" id="WP_379710098.1">
    <property type="nucleotide sequence ID" value="NZ_JBHTBS010000002.1"/>
</dbReference>
<protein>
    <submittedName>
        <fullName evidence="4">Uncharacterized protein</fullName>
    </submittedName>
</protein>